<keyword evidence="2" id="KW-1185">Reference proteome</keyword>
<reference evidence="2" key="1">
    <citation type="journal article" date="2019" name="Int. J. Syst. Evol. Microbiol.">
        <title>The Global Catalogue of Microorganisms (GCM) 10K type strain sequencing project: providing services to taxonomists for standard genome sequencing and annotation.</title>
        <authorList>
            <consortium name="The Broad Institute Genomics Platform"/>
            <consortium name="The Broad Institute Genome Sequencing Center for Infectious Disease"/>
            <person name="Wu L."/>
            <person name="Ma J."/>
        </authorList>
    </citation>
    <scope>NUCLEOTIDE SEQUENCE [LARGE SCALE GENOMIC DNA]</scope>
    <source>
        <strain evidence="2">KCTC 12848</strain>
    </source>
</reference>
<dbReference type="EMBL" id="JBHSJB010000014">
    <property type="protein sequence ID" value="MFC5055536.1"/>
    <property type="molecule type" value="Genomic_DNA"/>
</dbReference>
<accession>A0ABV9XZE1</accession>
<organism evidence="1 2">
    <name type="scientific">Saccharothrix xinjiangensis</name>
    <dbReference type="NCBI Taxonomy" id="204798"/>
    <lineage>
        <taxon>Bacteria</taxon>
        <taxon>Bacillati</taxon>
        <taxon>Actinomycetota</taxon>
        <taxon>Actinomycetes</taxon>
        <taxon>Pseudonocardiales</taxon>
        <taxon>Pseudonocardiaceae</taxon>
        <taxon>Saccharothrix</taxon>
    </lineage>
</organism>
<protein>
    <submittedName>
        <fullName evidence="1">Uncharacterized protein</fullName>
    </submittedName>
</protein>
<evidence type="ECO:0000313" key="2">
    <source>
        <dbReference type="Proteomes" id="UP001595833"/>
    </source>
</evidence>
<gene>
    <name evidence="1" type="ORF">ACFPFM_17440</name>
</gene>
<proteinExistence type="predicted"/>
<sequence length="68" mass="7526">MLERRLEVLLPADLTNREYAALTHAVWGLLNATGLAGDSAVRPDDRISDAELNAAFDDDVATYPWGRR</sequence>
<name>A0ABV9XZE1_9PSEU</name>
<comment type="caution">
    <text evidence="1">The sequence shown here is derived from an EMBL/GenBank/DDBJ whole genome shotgun (WGS) entry which is preliminary data.</text>
</comment>
<dbReference type="Proteomes" id="UP001595833">
    <property type="component" value="Unassembled WGS sequence"/>
</dbReference>
<dbReference type="RefSeq" id="WP_344038120.1">
    <property type="nucleotide sequence ID" value="NZ_BAAAKE010000010.1"/>
</dbReference>
<evidence type="ECO:0000313" key="1">
    <source>
        <dbReference type="EMBL" id="MFC5055536.1"/>
    </source>
</evidence>